<dbReference type="PANTHER" id="PTHR43065:SF10">
    <property type="entry name" value="PEROXIDE STRESS-ACTIVATED HISTIDINE KINASE MAK3"/>
    <property type="match status" value="1"/>
</dbReference>
<dbReference type="InterPro" id="IPR004358">
    <property type="entry name" value="Sig_transdc_His_kin-like_C"/>
</dbReference>
<dbReference type="OrthoDB" id="9801841at2"/>
<evidence type="ECO:0000256" key="8">
    <source>
        <dbReference type="ARBA" id="ARBA00023012"/>
    </source>
</evidence>
<dbReference type="InterPro" id="IPR003594">
    <property type="entry name" value="HATPase_dom"/>
</dbReference>
<dbReference type="PANTHER" id="PTHR43065">
    <property type="entry name" value="SENSOR HISTIDINE KINASE"/>
    <property type="match status" value="1"/>
</dbReference>
<organism evidence="10 11">
    <name type="scientific">Cupriavidus pauculus</name>
    <dbReference type="NCBI Taxonomy" id="82633"/>
    <lineage>
        <taxon>Bacteria</taxon>
        <taxon>Pseudomonadati</taxon>
        <taxon>Pseudomonadota</taxon>
        <taxon>Betaproteobacteria</taxon>
        <taxon>Burkholderiales</taxon>
        <taxon>Burkholderiaceae</taxon>
        <taxon>Cupriavidus</taxon>
    </lineage>
</organism>
<keyword evidence="3" id="KW-0597">Phosphoprotein</keyword>
<dbReference type="GO" id="GO:0000155">
    <property type="term" value="F:phosphorelay sensor kinase activity"/>
    <property type="evidence" value="ECO:0007669"/>
    <property type="project" value="InterPro"/>
</dbReference>
<dbReference type="PRINTS" id="PR00344">
    <property type="entry name" value="BCTRLSENSOR"/>
</dbReference>
<evidence type="ECO:0000313" key="10">
    <source>
        <dbReference type="EMBL" id="PLP98440.1"/>
    </source>
</evidence>
<keyword evidence="7" id="KW-0067">ATP-binding</keyword>
<dbReference type="SUPFAM" id="SSF55781">
    <property type="entry name" value="GAF domain-like"/>
    <property type="match status" value="1"/>
</dbReference>
<evidence type="ECO:0000256" key="1">
    <source>
        <dbReference type="ARBA" id="ARBA00000085"/>
    </source>
</evidence>
<dbReference type="EC" id="2.7.13.3" evidence="2"/>
<dbReference type="Gene3D" id="1.10.287.130">
    <property type="match status" value="1"/>
</dbReference>
<dbReference type="AlphaFoldDB" id="A0A2N5C8A9"/>
<dbReference type="InterPro" id="IPR005467">
    <property type="entry name" value="His_kinase_dom"/>
</dbReference>
<dbReference type="Gene3D" id="3.30.565.10">
    <property type="entry name" value="Histidine kinase-like ATPase, C-terminal domain"/>
    <property type="match status" value="1"/>
</dbReference>
<comment type="catalytic activity">
    <reaction evidence="1">
        <text>ATP + protein L-histidine = ADP + protein N-phospho-L-histidine.</text>
        <dbReference type="EC" id="2.7.13.3"/>
    </reaction>
</comment>
<dbReference type="Pfam" id="PF02518">
    <property type="entry name" value="HATPase_c"/>
    <property type="match status" value="1"/>
</dbReference>
<keyword evidence="8" id="KW-0902">Two-component regulatory system</keyword>
<evidence type="ECO:0000256" key="7">
    <source>
        <dbReference type="ARBA" id="ARBA00022840"/>
    </source>
</evidence>
<evidence type="ECO:0000256" key="2">
    <source>
        <dbReference type="ARBA" id="ARBA00012438"/>
    </source>
</evidence>
<protein>
    <recommendedName>
        <fullName evidence="2">histidine kinase</fullName>
        <ecNumber evidence="2">2.7.13.3</ecNumber>
    </recommendedName>
</protein>
<dbReference type="InterPro" id="IPR035965">
    <property type="entry name" value="PAS-like_dom_sf"/>
</dbReference>
<keyword evidence="6" id="KW-0418">Kinase</keyword>
<dbReference type="Gene3D" id="3.30.450.20">
    <property type="entry name" value="PAS domain"/>
    <property type="match status" value="1"/>
</dbReference>
<evidence type="ECO:0000256" key="6">
    <source>
        <dbReference type="ARBA" id="ARBA00022777"/>
    </source>
</evidence>
<comment type="caution">
    <text evidence="10">The sequence shown here is derived from an EMBL/GenBank/DDBJ whole genome shotgun (WGS) entry which is preliminary data.</text>
</comment>
<evidence type="ECO:0000259" key="9">
    <source>
        <dbReference type="PROSITE" id="PS50109"/>
    </source>
</evidence>
<reference evidence="10 11" key="1">
    <citation type="submission" date="2017-12" db="EMBL/GenBank/DDBJ databases">
        <title>Genome sequence of the active heterotrophic nitrifier-denitrifier, Cupriavidus pauculus UM1.</title>
        <authorList>
            <person name="Putonti C."/>
            <person name="Castignetti D."/>
        </authorList>
    </citation>
    <scope>NUCLEOTIDE SEQUENCE [LARGE SCALE GENOMIC DNA]</scope>
    <source>
        <strain evidence="10 11">UM1</strain>
    </source>
</reference>
<dbReference type="PROSITE" id="PS50109">
    <property type="entry name" value="HIS_KIN"/>
    <property type="match status" value="1"/>
</dbReference>
<dbReference type="InterPro" id="IPR003661">
    <property type="entry name" value="HisK_dim/P_dom"/>
</dbReference>
<sequence>MDNIDLQTAIAWTEALAAGPEAERISQCAPSLALNRLRAKVAGILVCAPGQDEFLPEAHNITAEGYERLPIQSPCVPLAEALELLQNKEGPDVLAFEAESDATHNSGYTIEHLLCARMRAGGKTVGVMFVRRGKCFEMAEHSELRFLCTLSASALQNARRHTTTDIPYQVREILNTNILGILIWERGGKIIEANEAFLRFLDYVGHEGSFPMSLDALTPDEWKPAIDRREALFRSGGVLPPFEREFFRRDGSKAPALVTATRLGEGADRRVTFVLDLTHRKQTEEALAKTKAELAHVAKISALSALTGSIAHEINQPLTAIVANGSAAIRWLNRPTPRVEEALESVERMVLDGHRAGAVISGIRSLLKKHPGKTEPINLNELIETTVRLFRHDAARSKVQITLELAPNLRSVNGDAVQLQQLLGNLFVNGIEAMLDLPPEARSMTMRSTAEGNWVQVSVHDAGKGPDLQTIDRIFDPFFTTKQEGLGMGLSICKLIVDAHQGRLWVNRADNGHTVFRFALPIGAAEGLRS</sequence>
<dbReference type="SUPFAM" id="SSF55785">
    <property type="entry name" value="PYP-like sensor domain (PAS domain)"/>
    <property type="match status" value="1"/>
</dbReference>
<dbReference type="InterPro" id="IPR036097">
    <property type="entry name" value="HisK_dim/P_sf"/>
</dbReference>
<dbReference type="InterPro" id="IPR000014">
    <property type="entry name" value="PAS"/>
</dbReference>
<feature type="domain" description="Histidine kinase" evidence="9">
    <location>
        <begin position="309"/>
        <end position="524"/>
    </location>
</feature>
<dbReference type="RefSeq" id="WP_101683455.1">
    <property type="nucleotide sequence ID" value="NZ_PJRP01000011.1"/>
</dbReference>
<accession>A0A2N5C8A9</accession>
<dbReference type="Proteomes" id="UP000234341">
    <property type="component" value="Unassembled WGS sequence"/>
</dbReference>
<dbReference type="SUPFAM" id="SSF55874">
    <property type="entry name" value="ATPase domain of HSP90 chaperone/DNA topoisomerase II/histidine kinase"/>
    <property type="match status" value="1"/>
</dbReference>
<dbReference type="SMART" id="SM00387">
    <property type="entry name" value="HATPase_c"/>
    <property type="match status" value="1"/>
</dbReference>
<gene>
    <name evidence="10" type="ORF">CYJ10_21340</name>
</gene>
<dbReference type="CDD" id="cd00082">
    <property type="entry name" value="HisKA"/>
    <property type="match status" value="1"/>
</dbReference>
<dbReference type="SMART" id="SM00388">
    <property type="entry name" value="HisKA"/>
    <property type="match status" value="1"/>
</dbReference>
<evidence type="ECO:0000256" key="3">
    <source>
        <dbReference type="ARBA" id="ARBA00022553"/>
    </source>
</evidence>
<dbReference type="InterPro" id="IPR036890">
    <property type="entry name" value="HATPase_C_sf"/>
</dbReference>
<proteinExistence type="predicted"/>
<keyword evidence="4" id="KW-0808">Transferase</keyword>
<evidence type="ECO:0000313" key="11">
    <source>
        <dbReference type="Proteomes" id="UP000234341"/>
    </source>
</evidence>
<keyword evidence="5" id="KW-0547">Nucleotide-binding</keyword>
<dbReference type="GO" id="GO:0005524">
    <property type="term" value="F:ATP binding"/>
    <property type="evidence" value="ECO:0007669"/>
    <property type="project" value="UniProtKB-KW"/>
</dbReference>
<dbReference type="EMBL" id="PJRP01000011">
    <property type="protein sequence ID" value="PLP98440.1"/>
    <property type="molecule type" value="Genomic_DNA"/>
</dbReference>
<name>A0A2N5C8A9_9BURK</name>
<evidence type="ECO:0000256" key="5">
    <source>
        <dbReference type="ARBA" id="ARBA00022741"/>
    </source>
</evidence>
<evidence type="ECO:0000256" key="4">
    <source>
        <dbReference type="ARBA" id="ARBA00022679"/>
    </source>
</evidence>
<dbReference type="NCBIfam" id="TIGR00229">
    <property type="entry name" value="sensory_box"/>
    <property type="match status" value="1"/>
</dbReference>
<dbReference type="SUPFAM" id="SSF47384">
    <property type="entry name" value="Homodimeric domain of signal transducing histidine kinase"/>
    <property type="match status" value="1"/>
</dbReference>
<dbReference type="CDD" id="cd00130">
    <property type="entry name" value="PAS"/>
    <property type="match status" value="1"/>
</dbReference>